<evidence type="ECO:0000313" key="1">
    <source>
        <dbReference type="EMBL" id="AIQ90673.1"/>
    </source>
</evidence>
<dbReference type="EMBL" id="CP003811">
    <property type="protein sequence ID" value="AIQ90673.1"/>
    <property type="molecule type" value="Genomic_DNA"/>
</dbReference>
<dbReference type="AlphaFoldDB" id="A0A089NXV8"/>
<accession>A0A089NXV8</accession>
<name>A0A089NXV8_9HYPH</name>
<protein>
    <submittedName>
        <fullName evidence="1">Protein of unassigned function</fullName>
    </submittedName>
</protein>
<dbReference type="HOGENOM" id="CLU_2423533_0_0_5"/>
<keyword evidence="2" id="KW-1185">Reference proteome</keyword>
<evidence type="ECO:0000313" key="2">
    <source>
        <dbReference type="Proteomes" id="UP000029492"/>
    </source>
</evidence>
<sequence>MARETEIPSDAVTCLACGWVSYSVTREHAEEHVARHNARRAIDPEAARHWPRPMSVREYACRGCGGWGPYRPARQGDCPLGATLNAVVVDE</sequence>
<gene>
    <name evidence="1" type="ORF">MOC_2918</name>
</gene>
<proteinExistence type="predicted"/>
<reference evidence="1 2" key="1">
    <citation type="journal article" date="2014" name="PLoS ONE">
        <title>Genome Information of Methylobacterium oryzae, a Plant-Probiotic Methylotroph in the Phyllosphere.</title>
        <authorList>
            <person name="Kwak M.J."/>
            <person name="Jeong H."/>
            <person name="Madhaiyan M."/>
            <person name="Lee Y."/>
            <person name="Sa T.M."/>
            <person name="Oh T.K."/>
            <person name="Kim J.F."/>
        </authorList>
    </citation>
    <scope>NUCLEOTIDE SEQUENCE [LARGE SCALE GENOMIC DNA]</scope>
    <source>
        <strain evidence="1 2">CBMB20</strain>
    </source>
</reference>
<dbReference type="KEGG" id="mor:MOC_2918"/>
<dbReference type="Proteomes" id="UP000029492">
    <property type="component" value="Chromosome"/>
</dbReference>
<dbReference type="eggNOG" id="ENOG5032MXD">
    <property type="taxonomic scope" value="Bacteria"/>
</dbReference>
<dbReference type="STRING" id="693986.MOC_2918"/>
<organism evidence="1 2">
    <name type="scientific">Methylobacterium oryzae CBMB20</name>
    <dbReference type="NCBI Taxonomy" id="693986"/>
    <lineage>
        <taxon>Bacteria</taxon>
        <taxon>Pseudomonadati</taxon>
        <taxon>Pseudomonadota</taxon>
        <taxon>Alphaproteobacteria</taxon>
        <taxon>Hyphomicrobiales</taxon>
        <taxon>Methylobacteriaceae</taxon>
        <taxon>Methylobacterium</taxon>
    </lineage>
</organism>